<dbReference type="Gene3D" id="1.50.40.10">
    <property type="entry name" value="Mitochondrial carrier domain"/>
    <property type="match status" value="1"/>
</dbReference>
<dbReference type="InterPro" id="IPR023395">
    <property type="entry name" value="MCP_dom_sf"/>
</dbReference>
<dbReference type="PROSITE" id="PS51257">
    <property type="entry name" value="PROKAR_LIPOPROTEIN"/>
    <property type="match status" value="1"/>
</dbReference>
<feature type="repeat" description="Solcar" evidence="10">
    <location>
        <begin position="16"/>
        <end position="134"/>
    </location>
</feature>
<evidence type="ECO:0000313" key="13">
    <source>
        <dbReference type="EMBL" id="CAL8099917.1"/>
    </source>
</evidence>
<dbReference type="InterPro" id="IPR045315">
    <property type="entry name" value="Mtm1-like"/>
</dbReference>
<gene>
    <name evidence="13" type="ORF">ODALV1_LOCUS10385</name>
    <name evidence="14" type="ORF">ODALV1_LOCUS15414</name>
</gene>
<evidence type="ECO:0000313" key="15">
    <source>
        <dbReference type="Proteomes" id="UP001642540"/>
    </source>
</evidence>
<comment type="similarity">
    <text evidence="2 11">Belongs to the mitochondrial carrier (TC 2.A.29) family.</text>
</comment>
<evidence type="ECO:0000256" key="3">
    <source>
        <dbReference type="ARBA" id="ARBA00022448"/>
    </source>
</evidence>
<dbReference type="InterPro" id="IPR002067">
    <property type="entry name" value="MCP"/>
</dbReference>
<evidence type="ECO:0000256" key="6">
    <source>
        <dbReference type="ARBA" id="ARBA00022792"/>
    </source>
</evidence>
<dbReference type="SUPFAM" id="SSF103506">
    <property type="entry name" value="Mitochondrial carrier"/>
    <property type="match status" value="1"/>
</dbReference>
<feature type="repeat" description="Solcar" evidence="10">
    <location>
        <begin position="239"/>
        <end position="332"/>
    </location>
</feature>
<evidence type="ECO:0008006" key="16">
    <source>
        <dbReference type="Google" id="ProtNLM"/>
    </source>
</evidence>
<sequence length="351" mass="39326">MASDTRKGEDDKRFRITPTQQMLSSCTGAILTSILVTPLDVIKIRLQSQQKALLSNKCFVYCNGLMDHICHCVNGHLNAWVKRPGHFTSTIDAFHKIVRNEGVTSLWSGLPPTLIMAVPATIVYFVTYEQLRVGMIDRYQSTTGKAEYPVYIPLLAGGLARLWAVTVVNPLELIRTKMQSKRLSYKELTRACADLYEARGVRGFWMGYIPSISRDVPFSAIYWGCYEAQKKLLGYQQETPIAFSFAAGAVAGSIAGTITLPFDVVKTHKQIEMGEADFKVKGKKLTTTGDIVKRIYSQTGIHGLFTGFVPRIIKVAPACAIMISTYEYGKSFFMKYNRRKHDKQYGARSDD</sequence>
<dbReference type="Pfam" id="PF00153">
    <property type="entry name" value="Mito_carr"/>
    <property type="match status" value="3"/>
</dbReference>
<feature type="transmembrane region" description="Helical" evidence="12">
    <location>
        <begin position="148"/>
        <end position="171"/>
    </location>
</feature>
<evidence type="ECO:0000256" key="5">
    <source>
        <dbReference type="ARBA" id="ARBA00022737"/>
    </source>
</evidence>
<protein>
    <recommendedName>
        <fullName evidence="16">Solute carrier family 25 member 40</fullName>
    </recommendedName>
</protein>
<keyword evidence="7 12" id="KW-1133">Transmembrane helix</keyword>
<keyword evidence="9 10" id="KW-0472">Membrane</keyword>
<evidence type="ECO:0000256" key="2">
    <source>
        <dbReference type="ARBA" id="ARBA00006375"/>
    </source>
</evidence>
<comment type="caution">
    <text evidence="14">The sequence shown here is derived from an EMBL/GenBank/DDBJ whole genome shotgun (WGS) entry which is preliminary data.</text>
</comment>
<evidence type="ECO:0000256" key="10">
    <source>
        <dbReference type="PROSITE-ProRule" id="PRU00282"/>
    </source>
</evidence>
<dbReference type="PANTHER" id="PTHR45760:SF2">
    <property type="entry name" value="FI19922P1-RELATED"/>
    <property type="match status" value="1"/>
</dbReference>
<dbReference type="EMBL" id="CAXLJM020000032">
    <property type="protein sequence ID" value="CAL8099917.1"/>
    <property type="molecule type" value="Genomic_DNA"/>
</dbReference>
<keyword evidence="6" id="KW-0999">Mitochondrion inner membrane</keyword>
<proteinExistence type="inferred from homology"/>
<dbReference type="PRINTS" id="PR00926">
    <property type="entry name" value="MITOCARRIER"/>
</dbReference>
<evidence type="ECO:0000313" key="14">
    <source>
        <dbReference type="EMBL" id="CAL8111916.1"/>
    </source>
</evidence>
<evidence type="ECO:0000256" key="11">
    <source>
        <dbReference type="RuleBase" id="RU000488"/>
    </source>
</evidence>
<keyword evidence="3 11" id="KW-0813">Transport</keyword>
<evidence type="ECO:0000256" key="4">
    <source>
        <dbReference type="ARBA" id="ARBA00022692"/>
    </source>
</evidence>
<evidence type="ECO:0000256" key="9">
    <source>
        <dbReference type="ARBA" id="ARBA00023136"/>
    </source>
</evidence>
<dbReference type="InterPro" id="IPR018108">
    <property type="entry name" value="MCP_transmembrane"/>
</dbReference>
<keyword evidence="15" id="KW-1185">Reference proteome</keyword>
<dbReference type="EMBL" id="CAXLJM020000046">
    <property type="protein sequence ID" value="CAL8111916.1"/>
    <property type="molecule type" value="Genomic_DNA"/>
</dbReference>
<dbReference type="PROSITE" id="PS50920">
    <property type="entry name" value="SOLCAR"/>
    <property type="match status" value="3"/>
</dbReference>
<keyword evidence="4 10" id="KW-0812">Transmembrane</keyword>
<evidence type="ECO:0000256" key="12">
    <source>
        <dbReference type="SAM" id="Phobius"/>
    </source>
</evidence>
<accession>A0ABP1QUV2</accession>
<dbReference type="Proteomes" id="UP001642540">
    <property type="component" value="Unassembled WGS sequence"/>
</dbReference>
<evidence type="ECO:0000256" key="8">
    <source>
        <dbReference type="ARBA" id="ARBA00023128"/>
    </source>
</evidence>
<keyword evidence="5" id="KW-0677">Repeat</keyword>
<feature type="transmembrane region" description="Helical" evidence="12">
    <location>
        <begin position="106"/>
        <end position="128"/>
    </location>
</feature>
<keyword evidence="8" id="KW-0496">Mitochondrion</keyword>
<organism evidence="14 15">
    <name type="scientific">Orchesella dallaii</name>
    <dbReference type="NCBI Taxonomy" id="48710"/>
    <lineage>
        <taxon>Eukaryota</taxon>
        <taxon>Metazoa</taxon>
        <taxon>Ecdysozoa</taxon>
        <taxon>Arthropoda</taxon>
        <taxon>Hexapoda</taxon>
        <taxon>Collembola</taxon>
        <taxon>Entomobryomorpha</taxon>
        <taxon>Entomobryoidea</taxon>
        <taxon>Orchesellidae</taxon>
        <taxon>Orchesellinae</taxon>
        <taxon>Orchesella</taxon>
    </lineage>
</organism>
<feature type="repeat" description="Solcar" evidence="10">
    <location>
        <begin position="148"/>
        <end position="232"/>
    </location>
</feature>
<name>A0ABP1QUV2_9HEXA</name>
<dbReference type="PANTHER" id="PTHR45760">
    <property type="entry name" value="FI19922P1-RELATED"/>
    <property type="match status" value="1"/>
</dbReference>
<evidence type="ECO:0000256" key="1">
    <source>
        <dbReference type="ARBA" id="ARBA00004448"/>
    </source>
</evidence>
<comment type="subcellular location">
    <subcellularLocation>
        <location evidence="1">Mitochondrion inner membrane</location>
        <topology evidence="1">Multi-pass membrane protein</topology>
    </subcellularLocation>
</comment>
<evidence type="ECO:0000256" key="7">
    <source>
        <dbReference type="ARBA" id="ARBA00022989"/>
    </source>
</evidence>
<reference evidence="14 15" key="1">
    <citation type="submission" date="2024-08" db="EMBL/GenBank/DDBJ databases">
        <authorList>
            <person name="Cucini C."/>
            <person name="Frati F."/>
        </authorList>
    </citation>
    <scope>NUCLEOTIDE SEQUENCE [LARGE SCALE GENOMIC DNA]</scope>
</reference>